<name>A0A934X1H8_9BACT</name>
<sequence>MKYILLSIAYFLLIQNTFSSGIRGVVYDDEGQPLPYTTIYVEELGTGTSANQEAYYELNLPPGDYTFQYKFVGYETVIRKVTIGTTFLQLDIYMEKQTLLLDEVVTSAKSTDPANWMMRKAIAKSSYHRQLIDAYSGRVYVKGKGRVNSVPFYLRSMLKKEGIDTSTLIITESVSEISYKRPNQFSEKVISVYASKKNDFNASPMRFISGSFYQDEIASSISPLSSKAFQYYTFKHLGAFVDGDHLINKIKVTPKVKAPNVFEGVIQLVEDDWALYNVDVKTQIDMGIEVRIRQVYQNVNQKAWMPISYQFDVDGKIMGVGFEFKYLASVADYEITLNPALPHKIKLIDKDDPVTTKPEKEVAQSVKQLQKTKSTSEPAIVKAADLRDLMKDYQKTQADSLSKLDIVGVYNYKIDSSAYSQDSMFWHHVRPIPLSDNEIRGYAKIDSLNIVNEEKNQKDSLKNANQFSFQPLDIISGGRYTFGKEKDWKFIIYNAFFSTQYNTVEGLNVDYSIGLRKNFEMKLDSAQKIDYDYQLIKKPFILLKPTFRYAVARNNVIGKVLGKYQFQKGSVSLAGGRYVSQFNDMPAITPLINTSFTLMWEQNFMKLYEKDFVQFRFENNFSHKWRISGNVEYEERHRLFNNTEFTFIDWERGLTPNLPINADPIKEFDGQEAFTADFKVTYKPHIKFVINNGRRIAITDESPVFSLAYFKGFKGLAGSDVDFDRLEFEFRDSYEIGAKGTTYFSARTGAFLNNKSLGFMDFAHFPGNRAFITQIDPVQSYRLLDYYLYSTDSYYVQTFLYHQFRKFLITQIPATRFMGLKESFFTNYLLTSQSKNYVELGYSLDGILRFFRIEVVTNYENFRYQSTGFRVGISTTLGGNVSVEINNEE</sequence>
<reference evidence="1" key="1">
    <citation type="submission" date="2021-01" db="EMBL/GenBank/DDBJ databases">
        <title>Marivirga aurantiaca sp. nov., isolated from intertidal surface sediments.</title>
        <authorList>
            <person name="Zhang M."/>
        </authorList>
    </citation>
    <scope>NUCLEOTIDE SEQUENCE</scope>
    <source>
        <strain evidence="1">S37H4</strain>
    </source>
</reference>
<keyword evidence="1" id="KW-0121">Carboxypeptidase</keyword>
<dbReference type="InterPro" id="IPR008969">
    <property type="entry name" value="CarboxyPept-like_regulatory"/>
</dbReference>
<dbReference type="Pfam" id="PF13715">
    <property type="entry name" value="CarbopepD_reg_2"/>
    <property type="match status" value="1"/>
</dbReference>
<proteinExistence type="predicted"/>
<protein>
    <submittedName>
        <fullName evidence="1">Carboxypeptidase-like regulatory domain-containing protein</fullName>
    </submittedName>
</protein>
<dbReference type="InterPro" id="IPR043741">
    <property type="entry name" value="DUF5686"/>
</dbReference>
<dbReference type="RefSeq" id="WP_201432883.1">
    <property type="nucleotide sequence ID" value="NZ_JAEQBW010000015.1"/>
</dbReference>
<evidence type="ECO:0000313" key="2">
    <source>
        <dbReference type="Proteomes" id="UP000611723"/>
    </source>
</evidence>
<dbReference type="Pfam" id="PF18939">
    <property type="entry name" value="DUF5686"/>
    <property type="match status" value="1"/>
</dbReference>
<comment type="caution">
    <text evidence="1">The sequence shown here is derived from an EMBL/GenBank/DDBJ whole genome shotgun (WGS) entry which is preliminary data.</text>
</comment>
<keyword evidence="2" id="KW-1185">Reference proteome</keyword>
<dbReference type="Gene3D" id="2.60.40.1120">
    <property type="entry name" value="Carboxypeptidase-like, regulatory domain"/>
    <property type="match status" value="1"/>
</dbReference>
<accession>A0A934X1H8</accession>
<keyword evidence="1" id="KW-0378">Hydrolase</keyword>
<gene>
    <name evidence="1" type="ORF">JKA74_19270</name>
</gene>
<keyword evidence="1" id="KW-0645">Protease</keyword>
<evidence type="ECO:0000313" key="1">
    <source>
        <dbReference type="EMBL" id="MBK6267194.1"/>
    </source>
</evidence>
<dbReference type="EMBL" id="JAEQBW010000015">
    <property type="protein sequence ID" value="MBK6267194.1"/>
    <property type="molecule type" value="Genomic_DNA"/>
</dbReference>
<dbReference type="SUPFAM" id="SSF49464">
    <property type="entry name" value="Carboxypeptidase regulatory domain-like"/>
    <property type="match status" value="1"/>
</dbReference>
<dbReference type="AlphaFoldDB" id="A0A934X1H8"/>
<dbReference type="Proteomes" id="UP000611723">
    <property type="component" value="Unassembled WGS sequence"/>
</dbReference>
<dbReference type="GO" id="GO:0004180">
    <property type="term" value="F:carboxypeptidase activity"/>
    <property type="evidence" value="ECO:0007669"/>
    <property type="project" value="UniProtKB-KW"/>
</dbReference>
<organism evidence="1 2">
    <name type="scientific">Marivirga aurantiaca</name>
    <dbReference type="NCBI Taxonomy" id="2802615"/>
    <lineage>
        <taxon>Bacteria</taxon>
        <taxon>Pseudomonadati</taxon>
        <taxon>Bacteroidota</taxon>
        <taxon>Cytophagia</taxon>
        <taxon>Cytophagales</taxon>
        <taxon>Marivirgaceae</taxon>
        <taxon>Marivirga</taxon>
    </lineage>
</organism>